<keyword evidence="3" id="KW-1133">Transmembrane helix</keyword>
<evidence type="ECO:0000256" key="1">
    <source>
        <dbReference type="PROSITE-ProRule" id="PRU00339"/>
    </source>
</evidence>
<dbReference type="RefSeq" id="WP_088247485.1">
    <property type="nucleotide sequence ID" value="NZ_BNAM01000002.1"/>
</dbReference>
<proteinExistence type="predicted"/>
<name>A0A246BPS5_9DEIO</name>
<keyword evidence="3" id="KW-0812">Transmembrane</keyword>
<dbReference type="InterPro" id="IPR011990">
    <property type="entry name" value="TPR-like_helical_dom_sf"/>
</dbReference>
<accession>A0A246BPS5</accession>
<evidence type="ECO:0000313" key="4">
    <source>
        <dbReference type="EMBL" id="OWL97678.1"/>
    </source>
</evidence>
<dbReference type="SMART" id="SM00028">
    <property type="entry name" value="TPR"/>
    <property type="match status" value="2"/>
</dbReference>
<keyword evidence="1" id="KW-0802">TPR repeat</keyword>
<dbReference type="EMBL" id="NHMK01000009">
    <property type="protein sequence ID" value="OWL97678.1"/>
    <property type="molecule type" value="Genomic_DNA"/>
</dbReference>
<keyword evidence="3" id="KW-0472">Membrane</keyword>
<evidence type="ECO:0000256" key="3">
    <source>
        <dbReference type="SAM" id="Phobius"/>
    </source>
</evidence>
<feature type="repeat" description="TPR" evidence="1">
    <location>
        <begin position="138"/>
        <end position="171"/>
    </location>
</feature>
<feature type="compositionally biased region" description="Pro residues" evidence="2">
    <location>
        <begin position="1"/>
        <end position="17"/>
    </location>
</feature>
<dbReference type="OrthoDB" id="68176at2"/>
<protein>
    <submittedName>
        <fullName evidence="4">Uncharacterized protein</fullName>
    </submittedName>
</protein>
<dbReference type="InterPro" id="IPR019734">
    <property type="entry name" value="TPR_rpt"/>
</dbReference>
<feature type="transmembrane region" description="Helical" evidence="3">
    <location>
        <begin position="261"/>
        <end position="280"/>
    </location>
</feature>
<organism evidence="4 5">
    <name type="scientific">Deinococcus indicus</name>
    <dbReference type="NCBI Taxonomy" id="223556"/>
    <lineage>
        <taxon>Bacteria</taxon>
        <taxon>Thermotogati</taxon>
        <taxon>Deinococcota</taxon>
        <taxon>Deinococci</taxon>
        <taxon>Deinococcales</taxon>
        <taxon>Deinococcaceae</taxon>
        <taxon>Deinococcus</taxon>
    </lineage>
</organism>
<evidence type="ECO:0000256" key="2">
    <source>
        <dbReference type="SAM" id="MobiDB-lite"/>
    </source>
</evidence>
<feature type="repeat" description="TPR" evidence="1">
    <location>
        <begin position="172"/>
        <end position="205"/>
    </location>
</feature>
<dbReference type="InterPro" id="IPR052943">
    <property type="entry name" value="TMTC_O-mannosyl-trnsfr"/>
</dbReference>
<gene>
    <name evidence="4" type="ORF">CBQ26_05300</name>
</gene>
<dbReference type="AlphaFoldDB" id="A0A246BPS5"/>
<dbReference type="Proteomes" id="UP000197208">
    <property type="component" value="Unassembled WGS sequence"/>
</dbReference>
<keyword evidence="5" id="KW-1185">Reference proteome</keyword>
<reference evidence="4 5" key="1">
    <citation type="submission" date="2017-05" db="EMBL/GenBank/DDBJ databases">
        <title>De novo genome assembly of Deniococcus indicus strain DR1.</title>
        <authorList>
            <person name="Chauhan D."/>
            <person name="Yennamalli R.M."/>
            <person name="Priyadarshini R."/>
        </authorList>
    </citation>
    <scope>NUCLEOTIDE SEQUENCE [LARGE SCALE GENOMIC DNA]</scope>
    <source>
        <strain evidence="4 5">DR1</strain>
    </source>
</reference>
<dbReference type="Pfam" id="PF14559">
    <property type="entry name" value="TPR_19"/>
    <property type="match status" value="1"/>
</dbReference>
<dbReference type="SUPFAM" id="SSF48452">
    <property type="entry name" value="TPR-like"/>
    <property type="match status" value="1"/>
</dbReference>
<evidence type="ECO:0000313" key="5">
    <source>
        <dbReference type="Proteomes" id="UP000197208"/>
    </source>
</evidence>
<dbReference type="PANTHER" id="PTHR44809">
    <property type="match status" value="1"/>
</dbReference>
<dbReference type="PROSITE" id="PS50005">
    <property type="entry name" value="TPR"/>
    <property type="match status" value="2"/>
</dbReference>
<dbReference type="Gene3D" id="1.25.40.10">
    <property type="entry name" value="Tetratricopeptide repeat domain"/>
    <property type="match status" value="1"/>
</dbReference>
<sequence length="281" mass="30471">MNVPLDPPAPEQPAPERPAPERPATLRELIAAGDWARARVSAREEQATLDLQEALDAALDFRDGLRARRYPAVRRALAELTRLLPLLTGEDGAALRRAMDPQALEAAVAALDAAQKITDPDELASALGGALALNATRAEALNQQGVLLAVAGDEDRARQALEAALEADPGHYRALTNLGNLDMEAGRYAQAEAIYRRVLLLNPDYDGGHHNLGVALRRQGRIAEGVRSIRQGQRLSLKRSRNDTDAEMKEQFARSPGMRNLRWLLLAVVALILFLALRGGG</sequence>
<dbReference type="PANTHER" id="PTHR44809:SF1">
    <property type="entry name" value="PROTEIN O-MANNOSYL-TRANSFERASE TMTC1"/>
    <property type="match status" value="1"/>
</dbReference>
<feature type="region of interest" description="Disordered" evidence="2">
    <location>
        <begin position="1"/>
        <end position="22"/>
    </location>
</feature>
<comment type="caution">
    <text evidence="4">The sequence shown here is derived from an EMBL/GenBank/DDBJ whole genome shotgun (WGS) entry which is preliminary data.</text>
</comment>